<dbReference type="InterPro" id="IPR036352">
    <property type="entry name" value="Semap_dom_sf"/>
</dbReference>
<proteinExistence type="predicted"/>
<feature type="compositionally biased region" description="Basic and acidic residues" evidence="1">
    <location>
        <begin position="215"/>
        <end position="231"/>
    </location>
</feature>
<evidence type="ECO:0000313" key="2">
    <source>
        <dbReference type="EMBL" id="KAG9332461.1"/>
    </source>
</evidence>
<name>A0A8T2N211_9TELE</name>
<dbReference type="EMBL" id="JAFBMS010000237">
    <property type="protein sequence ID" value="KAG9332461.1"/>
    <property type="molecule type" value="Genomic_DNA"/>
</dbReference>
<dbReference type="SUPFAM" id="SSF101912">
    <property type="entry name" value="Sema domain"/>
    <property type="match status" value="1"/>
</dbReference>
<accession>A0A8T2N211</accession>
<comment type="caution">
    <text evidence="2">The sequence shown here is derived from an EMBL/GenBank/DDBJ whole genome shotgun (WGS) entry which is preliminary data.</text>
</comment>
<dbReference type="GO" id="GO:0007399">
    <property type="term" value="P:nervous system development"/>
    <property type="evidence" value="ECO:0007669"/>
    <property type="project" value="UniProtKB-ARBA"/>
</dbReference>
<protein>
    <submittedName>
        <fullName evidence="2">Uncharacterized protein</fullName>
    </submittedName>
</protein>
<sequence>MFEGVTEVPNSSIMHDDFSSELPQIWRPFRVNAQIEVVGLDVMEYLGPRFRFTTETSSPALSDDLLATNRSAIFSGHHGLLSLTSVFLDEYHDRLFLGGKDVLYSLRLDHTHSDSKEVTTTQRCPDVIPLPVASPPDTERAFHGPGFIVFLTASSISRTALINLPYLYYPHMVLIAAGGFIRSGPEAPSWDRPSRAPVLFGMENKAGKKPANQATDRRAERGSAQRGKRDS</sequence>
<keyword evidence="3" id="KW-1185">Reference proteome</keyword>
<dbReference type="AlphaFoldDB" id="A0A8T2N211"/>
<feature type="region of interest" description="Disordered" evidence="1">
    <location>
        <begin position="186"/>
        <end position="231"/>
    </location>
</feature>
<gene>
    <name evidence="2" type="ORF">JZ751_014559</name>
</gene>
<dbReference type="Proteomes" id="UP000824540">
    <property type="component" value="Unassembled WGS sequence"/>
</dbReference>
<dbReference type="OrthoDB" id="9988752at2759"/>
<organism evidence="2 3">
    <name type="scientific">Albula glossodonta</name>
    <name type="common">roundjaw bonefish</name>
    <dbReference type="NCBI Taxonomy" id="121402"/>
    <lineage>
        <taxon>Eukaryota</taxon>
        <taxon>Metazoa</taxon>
        <taxon>Chordata</taxon>
        <taxon>Craniata</taxon>
        <taxon>Vertebrata</taxon>
        <taxon>Euteleostomi</taxon>
        <taxon>Actinopterygii</taxon>
        <taxon>Neopterygii</taxon>
        <taxon>Teleostei</taxon>
        <taxon>Albuliformes</taxon>
        <taxon>Albulidae</taxon>
        <taxon>Albula</taxon>
    </lineage>
</organism>
<evidence type="ECO:0000256" key="1">
    <source>
        <dbReference type="SAM" id="MobiDB-lite"/>
    </source>
</evidence>
<evidence type="ECO:0000313" key="3">
    <source>
        <dbReference type="Proteomes" id="UP000824540"/>
    </source>
</evidence>
<reference evidence="2" key="1">
    <citation type="thesis" date="2021" institute="BYU ScholarsArchive" country="Provo, UT, USA">
        <title>Applications of and Algorithms for Genome Assembly and Genomic Analyses with an Emphasis on Marine Teleosts.</title>
        <authorList>
            <person name="Pickett B.D."/>
        </authorList>
    </citation>
    <scope>NUCLEOTIDE SEQUENCE</scope>
    <source>
        <strain evidence="2">HI-2016</strain>
    </source>
</reference>